<gene>
    <name evidence="1" type="ORF">C2L97_01425</name>
</gene>
<reference evidence="1" key="1">
    <citation type="submission" date="2018-01" db="EMBL/GenBank/DDBJ databases">
        <title>Complete Genome Sequence of three strains from Ralstonia solanacearum ecotype Moko sequevar IIA-53 from Brazil.</title>
        <authorList>
            <person name="Silva J.R."/>
            <person name="Albuquerque G.M.R."/>
            <person name="Pais A.K.L."/>
            <person name="Silva A.M.F."/>
            <person name="Boiteux M.E.N.F."/>
            <person name="Souza E.B."/>
            <person name="Mariano R.L.R."/>
        </authorList>
    </citation>
    <scope>NUCLEOTIDE SEQUENCE [LARGE SCALE GENOMIC DNA]</scope>
    <source>
        <strain evidence="1">SFC</strain>
    </source>
</reference>
<sequence length="229" mass="25945">MILAFIRSIIVDTELTDDVVHQQINGSKKRTMQPGYGKRSHQSSTVKIKKTLLAALLVAQMMALSHANAAEADGDFGAYDNADWQTRFLACESAIYERDWYIYEHGILKKGGLDTQQAEAAYEAMRESSTRMLFFHALGQDVDRDAYSGKRKQVEETMFAMYEKDKDSAVQEYKRLGDYCLFRVYPSVIAYSAKFAEVDKLVRSLPAPEDLMKSAKAEFMERAMKAASK</sequence>
<name>A0A5H2PKW0_RALSL</name>
<proteinExistence type="predicted"/>
<dbReference type="AlphaFoldDB" id="A0A5H2PKW0"/>
<dbReference type="RefSeq" id="WP_014615757.1">
    <property type="nucleotide sequence ID" value="NZ_CDLS01000001.1"/>
</dbReference>
<dbReference type="EMBL" id="CP026092">
    <property type="protein sequence ID" value="AYB54817.1"/>
    <property type="molecule type" value="Genomic_DNA"/>
</dbReference>
<accession>A0A5H2PKW0</accession>
<protein>
    <submittedName>
        <fullName evidence="1">Uncharacterized protein</fullName>
    </submittedName>
</protein>
<evidence type="ECO:0000313" key="1">
    <source>
        <dbReference type="EMBL" id="AYB54817.1"/>
    </source>
</evidence>
<dbReference type="GeneID" id="61362518"/>
<organism evidence="1">
    <name type="scientific">Ralstonia solanacearum</name>
    <name type="common">Pseudomonas solanacearum</name>
    <dbReference type="NCBI Taxonomy" id="305"/>
    <lineage>
        <taxon>Bacteria</taxon>
        <taxon>Pseudomonadati</taxon>
        <taxon>Pseudomonadota</taxon>
        <taxon>Betaproteobacteria</taxon>
        <taxon>Burkholderiales</taxon>
        <taxon>Burkholderiaceae</taxon>
        <taxon>Ralstonia</taxon>
        <taxon>Ralstonia solanacearum species complex</taxon>
    </lineage>
</organism>